<dbReference type="AlphaFoldDB" id="A0AAE0ZS37"/>
<sequence length="97" mass="10919">MRETNLGYALIHSAKAEIRLSEVSAAFWFLLHTSEAKLGQSLQPGSNVDLCFHLTSLIRSFLTLRISYSYLGSVTSKIQNCREKRDEVLPSTRNMAV</sequence>
<evidence type="ECO:0000313" key="1">
    <source>
        <dbReference type="EMBL" id="KAK3774575.1"/>
    </source>
</evidence>
<gene>
    <name evidence="1" type="ORF">RRG08_035005</name>
</gene>
<evidence type="ECO:0000313" key="2">
    <source>
        <dbReference type="Proteomes" id="UP001283361"/>
    </source>
</evidence>
<dbReference type="EMBL" id="JAWDGP010003399">
    <property type="protein sequence ID" value="KAK3774575.1"/>
    <property type="molecule type" value="Genomic_DNA"/>
</dbReference>
<dbReference type="Proteomes" id="UP001283361">
    <property type="component" value="Unassembled WGS sequence"/>
</dbReference>
<proteinExistence type="predicted"/>
<protein>
    <submittedName>
        <fullName evidence="1">Uncharacterized protein</fullName>
    </submittedName>
</protein>
<comment type="caution">
    <text evidence="1">The sequence shown here is derived from an EMBL/GenBank/DDBJ whole genome shotgun (WGS) entry which is preliminary data.</text>
</comment>
<name>A0AAE0ZS37_9GAST</name>
<keyword evidence="2" id="KW-1185">Reference proteome</keyword>
<reference evidence="1" key="1">
    <citation type="journal article" date="2023" name="G3 (Bethesda)">
        <title>A reference genome for the long-term kleptoplast-retaining sea slug Elysia crispata morphotype clarki.</title>
        <authorList>
            <person name="Eastman K.E."/>
            <person name="Pendleton A.L."/>
            <person name="Shaikh M.A."/>
            <person name="Suttiyut T."/>
            <person name="Ogas R."/>
            <person name="Tomko P."/>
            <person name="Gavelis G."/>
            <person name="Widhalm J.R."/>
            <person name="Wisecaver J.H."/>
        </authorList>
    </citation>
    <scope>NUCLEOTIDE SEQUENCE</scope>
    <source>
        <strain evidence="1">ECLA1</strain>
    </source>
</reference>
<organism evidence="1 2">
    <name type="scientific">Elysia crispata</name>
    <name type="common">lettuce slug</name>
    <dbReference type="NCBI Taxonomy" id="231223"/>
    <lineage>
        <taxon>Eukaryota</taxon>
        <taxon>Metazoa</taxon>
        <taxon>Spiralia</taxon>
        <taxon>Lophotrochozoa</taxon>
        <taxon>Mollusca</taxon>
        <taxon>Gastropoda</taxon>
        <taxon>Heterobranchia</taxon>
        <taxon>Euthyneura</taxon>
        <taxon>Panpulmonata</taxon>
        <taxon>Sacoglossa</taxon>
        <taxon>Placobranchoidea</taxon>
        <taxon>Plakobranchidae</taxon>
        <taxon>Elysia</taxon>
    </lineage>
</organism>
<accession>A0AAE0ZS37</accession>